<dbReference type="CDD" id="cd04088">
    <property type="entry name" value="EFG_mtEFG_II"/>
    <property type="match status" value="1"/>
</dbReference>
<dbReference type="InterPro" id="IPR009000">
    <property type="entry name" value="Transl_B-barrel_sf"/>
</dbReference>
<dbReference type="SUPFAM" id="SSF54211">
    <property type="entry name" value="Ribosomal protein S5 domain 2-like"/>
    <property type="match status" value="1"/>
</dbReference>
<dbReference type="InterPro" id="IPR000640">
    <property type="entry name" value="EFG_V-like"/>
</dbReference>
<dbReference type="Gene3D" id="3.30.70.240">
    <property type="match status" value="1"/>
</dbReference>
<dbReference type="InterPro" id="IPR000795">
    <property type="entry name" value="T_Tr_GTP-bd_dom"/>
</dbReference>
<evidence type="ECO:0000313" key="7">
    <source>
        <dbReference type="RefSeq" id="XP_005107027.1"/>
    </source>
</evidence>
<dbReference type="PROSITE" id="PS00301">
    <property type="entry name" value="G_TR_1"/>
    <property type="match status" value="1"/>
</dbReference>
<organism evidence="6 7">
    <name type="scientific">Aplysia californica</name>
    <name type="common">California sea hare</name>
    <dbReference type="NCBI Taxonomy" id="6500"/>
    <lineage>
        <taxon>Eukaryota</taxon>
        <taxon>Metazoa</taxon>
        <taxon>Spiralia</taxon>
        <taxon>Lophotrochozoa</taxon>
        <taxon>Mollusca</taxon>
        <taxon>Gastropoda</taxon>
        <taxon>Heterobranchia</taxon>
        <taxon>Euthyneura</taxon>
        <taxon>Tectipleura</taxon>
        <taxon>Aplysiida</taxon>
        <taxon>Aplysioidea</taxon>
        <taxon>Aplysiidae</taxon>
        <taxon>Aplysia</taxon>
    </lineage>
</organism>
<dbReference type="PRINTS" id="PR00315">
    <property type="entry name" value="ELONGATNFCT"/>
</dbReference>
<evidence type="ECO:0000256" key="4">
    <source>
        <dbReference type="SAM" id="MobiDB-lite"/>
    </source>
</evidence>
<sequence>MRGHLNILKFPDSAFAKMRSIKIFRSKLWRHCFVQPGWRSVYCTPRLEKQHDHEAMSKIRNIGIMAHIDGGKTTTTERMLYYSGFSKHLGDVDHGDTVMDYMEQERDRGITITSAAITFHWAGYKINLIDTPGHVDFTVEVERSLRVLDGAVAILDASAGVEAQTLTVWRQADNYHIPRLVYLNKMDKPGASLELCLQSLQKKLHVTPLVLNLPVGSGREFTGVLDLVNLEKLTWDPTSSRDGSSFTKIPIDIEEGSADSERVLKARADLIGQLADMDEHIADLVLCDTKLTDIPVKDLISAVRTATLQQKVVPVFCGSSLKNKGVQPLLDAVGLFLPSPMDISYGFAKYYESHLCALAFKVQYDKQRGPLTYVRIYSGMLNSGAHVFNINRGKTEKTSRLLQVYADELHDISAAVAGNIIAIAGLKETFTGDTITSTMSTAKEAAHNYVREMNKEKKQKTSEELKASELSSKESLENEDLVEKDHVTNDMIPVLAGMAVPDPVFFCSVEPSSMSVQKNLDAALDNLQKEDPSLRVEINSETGQTVLSGMGELHLDIIKSRLQKEYGLDVDLGPLQIAYRETVIEDADACETLDKTLGGKHQFVQIRLSVHPDLEEREFKHVLLERTPDHPLNLKHKVAKAVESGIKSGLSHGVLLNFPVIHTRVCLHEFTTHYHTTLPMITAAAAMATQKALRLAGSVLLEPMMGMEITTEEDKADSVLSDLGKRRSHILNVTSRLDARVISAVTPLQELMGYSTELRTITSGTASCSMELSHYEKMSEEEIQKVTERITGFHPSAVY</sequence>
<proteinExistence type="predicted"/>
<dbReference type="InterPro" id="IPR041095">
    <property type="entry name" value="EFG_II"/>
</dbReference>
<dbReference type="PANTHER" id="PTHR43261">
    <property type="entry name" value="TRANSLATION ELONGATION FACTOR G-RELATED"/>
    <property type="match status" value="1"/>
</dbReference>
<dbReference type="PANTHER" id="PTHR43261:SF1">
    <property type="entry name" value="RIBOSOME-RELEASING FACTOR 2, MITOCHONDRIAL"/>
    <property type="match status" value="1"/>
</dbReference>
<dbReference type="InterPro" id="IPR009022">
    <property type="entry name" value="EFG_III"/>
</dbReference>
<keyword evidence="1" id="KW-0547">Nucleotide-binding</keyword>
<keyword evidence="6" id="KW-1185">Reference proteome</keyword>
<name>A0ABM0K291_APLCA</name>
<dbReference type="InterPro" id="IPR035649">
    <property type="entry name" value="EFG_V"/>
</dbReference>
<dbReference type="SUPFAM" id="SSF54980">
    <property type="entry name" value="EF-G C-terminal domain-like"/>
    <property type="match status" value="2"/>
</dbReference>
<evidence type="ECO:0000313" key="6">
    <source>
        <dbReference type="Proteomes" id="UP000694888"/>
    </source>
</evidence>
<feature type="region of interest" description="Disordered" evidence="4">
    <location>
        <begin position="453"/>
        <end position="479"/>
    </location>
</feature>
<dbReference type="InterPro" id="IPR035647">
    <property type="entry name" value="EFG_III/V"/>
</dbReference>
<protein>
    <submittedName>
        <fullName evidence="7">Ribosome-releasing factor 2, mitochondrial</fullName>
    </submittedName>
</protein>
<evidence type="ECO:0000256" key="3">
    <source>
        <dbReference type="ARBA" id="ARBA00023134"/>
    </source>
</evidence>
<dbReference type="Pfam" id="PF14492">
    <property type="entry name" value="EFG_III"/>
    <property type="match status" value="1"/>
</dbReference>
<dbReference type="InterPro" id="IPR031157">
    <property type="entry name" value="G_TR_CS"/>
</dbReference>
<dbReference type="SUPFAM" id="SSF50447">
    <property type="entry name" value="Translation proteins"/>
    <property type="match status" value="1"/>
</dbReference>
<dbReference type="Proteomes" id="UP000694888">
    <property type="component" value="Unplaced"/>
</dbReference>
<feature type="domain" description="Tr-type G" evidence="5">
    <location>
        <begin position="57"/>
        <end position="341"/>
    </location>
</feature>
<dbReference type="InterPro" id="IPR053905">
    <property type="entry name" value="EF-G-like_DII"/>
</dbReference>
<evidence type="ECO:0000256" key="2">
    <source>
        <dbReference type="ARBA" id="ARBA00022917"/>
    </source>
</evidence>
<dbReference type="InterPro" id="IPR005517">
    <property type="entry name" value="Transl_elong_EFG/EF2_IV"/>
</dbReference>
<dbReference type="CDD" id="cd03713">
    <property type="entry name" value="EFG_mtEFG_C"/>
    <property type="match status" value="1"/>
</dbReference>
<dbReference type="NCBIfam" id="TIGR00231">
    <property type="entry name" value="small_GTP"/>
    <property type="match status" value="1"/>
</dbReference>
<dbReference type="InterPro" id="IPR027417">
    <property type="entry name" value="P-loop_NTPase"/>
</dbReference>
<dbReference type="PROSITE" id="PS51722">
    <property type="entry name" value="G_TR_2"/>
    <property type="match status" value="1"/>
</dbReference>
<gene>
    <name evidence="7" type="primary">LOC101850360</name>
</gene>
<dbReference type="CDD" id="cd01886">
    <property type="entry name" value="EF-G"/>
    <property type="match status" value="1"/>
</dbReference>
<dbReference type="InterPro" id="IPR014721">
    <property type="entry name" value="Ribsml_uS5_D2-typ_fold_subgr"/>
</dbReference>
<evidence type="ECO:0000256" key="1">
    <source>
        <dbReference type="ARBA" id="ARBA00022741"/>
    </source>
</evidence>
<dbReference type="GeneID" id="101850360"/>
<reference evidence="7" key="1">
    <citation type="submission" date="2025-08" db="UniProtKB">
        <authorList>
            <consortium name="RefSeq"/>
        </authorList>
    </citation>
    <scope>IDENTIFICATION</scope>
</reference>
<dbReference type="Pfam" id="PF03764">
    <property type="entry name" value="EFG_IV"/>
    <property type="match status" value="1"/>
</dbReference>
<dbReference type="Gene3D" id="3.30.70.870">
    <property type="entry name" value="Elongation Factor G (Translational Gtpase), domain 3"/>
    <property type="match status" value="1"/>
</dbReference>
<keyword evidence="3" id="KW-0342">GTP-binding</keyword>
<dbReference type="Pfam" id="PF00679">
    <property type="entry name" value="EFG_C"/>
    <property type="match status" value="1"/>
</dbReference>
<dbReference type="SUPFAM" id="SSF52540">
    <property type="entry name" value="P-loop containing nucleoside triphosphate hydrolases"/>
    <property type="match status" value="1"/>
</dbReference>
<accession>A0ABM0K291</accession>
<dbReference type="SMART" id="SM00838">
    <property type="entry name" value="EFG_C"/>
    <property type="match status" value="1"/>
</dbReference>
<dbReference type="Pfam" id="PF00009">
    <property type="entry name" value="GTP_EFTU"/>
    <property type="match status" value="1"/>
</dbReference>
<dbReference type="Gene3D" id="3.40.50.300">
    <property type="entry name" value="P-loop containing nucleotide triphosphate hydrolases"/>
    <property type="match status" value="1"/>
</dbReference>
<dbReference type="Pfam" id="PF22042">
    <property type="entry name" value="EF-G_D2"/>
    <property type="match status" value="1"/>
</dbReference>
<dbReference type="Gene3D" id="2.40.30.10">
    <property type="entry name" value="Translation factors"/>
    <property type="match status" value="1"/>
</dbReference>
<dbReference type="SMART" id="SM00889">
    <property type="entry name" value="EFG_IV"/>
    <property type="match status" value="1"/>
</dbReference>
<dbReference type="Gene3D" id="3.30.230.10">
    <property type="match status" value="1"/>
</dbReference>
<keyword evidence="2" id="KW-0648">Protein biosynthesis</keyword>
<evidence type="ECO:0000259" key="5">
    <source>
        <dbReference type="PROSITE" id="PS51722"/>
    </source>
</evidence>
<dbReference type="CDD" id="cd16262">
    <property type="entry name" value="EFG_III"/>
    <property type="match status" value="1"/>
</dbReference>
<dbReference type="InterPro" id="IPR020568">
    <property type="entry name" value="Ribosomal_Su5_D2-typ_SF"/>
</dbReference>
<dbReference type="RefSeq" id="XP_005107027.1">
    <property type="nucleotide sequence ID" value="XM_005106970.3"/>
</dbReference>
<dbReference type="InterPro" id="IPR005225">
    <property type="entry name" value="Small_GTP-bd"/>
</dbReference>